<keyword evidence="2" id="KW-0285">Flavoprotein</keyword>
<feature type="domain" description="NADPH-dependent FMN reductase-like" evidence="3">
    <location>
        <begin position="6"/>
        <end position="143"/>
    </location>
</feature>
<name>A0A5E7SQ07_PSEFL</name>
<dbReference type="GO" id="GO:0016655">
    <property type="term" value="F:oxidoreductase activity, acting on NAD(P)H, quinone or similar compound as acceptor"/>
    <property type="evidence" value="ECO:0007669"/>
    <property type="project" value="UniProtKB-ARBA"/>
</dbReference>
<dbReference type="Proteomes" id="UP000326611">
    <property type="component" value="Unassembled WGS sequence"/>
</dbReference>
<organism evidence="4 5">
    <name type="scientific">Pseudomonas fluorescens</name>
    <dbReference type="NCBI Taxonomy" id="294"/>
    <lineage>
        <taxon>Bacteria</taxon>
        <taxon>Pseudomonadati</taxon>
        <taxon>Pseudomonadota</taxon>
        <taxon>Gammaproteobacteria</taxon>
        <taxon>Pseudomonadales</taxon>
        <taxon>Pseudomonadaceae</taxon>
        <taxon>Pseudomonas</taxon>
    </lineage>
</organism>
<dbReference type="PANTHER" id="PTHR30543:SF21">
    <property type="entry name" value="NAD(P)H-DEPENDENT FMN REDUCTASE LOT6"/>
    <property type="match status" value="1"/>
</dbReference>
<dbReference type="GO" id="GO:0005829">
    <property type="term" value="C:cytosol"/>
    <property type="evidence" value="ECO:0007669"/>
    <property type="project" value="TreeGrafter"/>
</dbReference>
<accession>A0A5E7SQ07</accession>
<evidence type="ECO:0000259" key="3">
    <source>
        <dbReference type="Pfam" id="PF03358"/>
    </source>
</evidence>
<reference evidence="4 5" key="1">
    <citation type="submission" date="2019-09" db="EMBL/GenBank/DDBJ databases">
        <authorList>
            <person name="Chandra G."/>
            <person name="Truman W A."/>
        </authorList>
    </citation>
    <scope>NUCLEOTIDE SEQUENCE [LARGE SCALE GENOMIC DNA]</scope>
    <source>
        <strain evidence="4">PS918</strain>
    </source>
</reference>
<dbReference type="AlphaFoldDB" id="A0A5E7SQ07"/>
<dbReference type="SUPFAM" id="SSF52218">
    <property type="entry name" value="Flavoproteins"/>
    <property type="match status" value="1"/>
</dbReference>
<dbReference type="Pfam" id="PF03358">
    <property type="entry name" value="FMN_red"/>
    <property type="match status" value="1"/>
</dbReference>
<dbReference type="PANTHER" id="PTHR30543">
    <property type="entry name" value="CHROMATE REDUCTASE"/>
    <property type="match status" value="1"/>
</dbReference>
<dbReference type="OrthoDB" id="9812295at2"/>
<dbReference type="InterPro" id="IPR005025">
    <property type="entry name" value="FMN_Rdtase-like_dom"/>
</dbReference>
<proteinExistence type="predicted"/>
<dbReference type="EMBL" id="CABVIY010000003">
    <property type="protein sequence ID" value="VVP85443.1"/>
    <property type="molecule type" value="Genomic_DNA"/>
</dbReference>
<protein>
    <submittedName>
        <fullName evidence="4">NAD(P)H-dependent FMN reductase</fullName>
        <ecNumber evidence="4">1.-.-.-</ecNumber>
    </submittedName>
</protein>
<dbReference type="EC" id="1.-.-.-" evidence="4"/>
<keyword evidence="4" id="KW-0560">Oxidoreductase</keyword>
<evidence type="ECO:0000256" key="2">
    <source>
        <dbReference type="ARBA" id="ARBA00022643"/>
    </source>
</evidence>
<dbReference type="InterPro" id="IPR050712">
    <property type="entry name" value="NAD(P)H-dep_reductase"/>
</dbReference>
<sequence length="192" mass="21077">MRKIHLLGLCASLRRESNNAVILRTMGAELMPPNVFLHIHPLQDLPLYNSDYDVAEVPAPVVALRDAVNRVEGVILASPEYSHGMSGVMKNALDWLSSPVHPSPLKNKPTLTLTASPAFIGGTRAQQQLIETLWAIQAALVPYAPIVITNVEAKIRDGRLTDLATRAFLAQGIKTMEQLLRMDAPKPMLTWA</sequence>
<evidence type="ECO:0000313" key="5">
    <source>
        <dbReference type="Proteomes" id="UP000326611"/>
    </source>
</evidence>
<evidence type="ECO:0000313" key="4">
    <source>
        <dbReference type="EMBL" id="VVP85443.1"/>
    </source>
</evidence>
<dbReference type="InterPro" id="IPR029039">
    <property type="entry name" value="Flavoprotein-like_sf"/>
</dbReference>
<evidence type="ECO:0000256" key="1">
    <source>
        <dbReference type="ARBA" id="ARBA00001917"/>
    </source>
</evidence>
<dbReference type="Gene3D" id="3.40.50.360">
    <property type="match status" value="1"/>
</dbReference>
<gene>
    <name evidence="4" type="ORF">PS918_02728</name>
</gene>
<comment type="cofactor">
    <cofactor evidence="1">
        <name>FMN</name>
        <dbReference type="ChEBI" id="CHEBI:58210"/>
    </cofactor>
</comment>
<dbReference type="RefSeq" id="WP_150770778.1">
    <property type="nucleotide sequence ID" value="NZ_CABVIY010000003.1"/>
</dbReference>
<keyword evidence="2" id="KW-0288">FMN</keyword>
<dbReference type="GO" id="GO:0010181">
    <property type="term" value="F:FMN binding"/>
    <property type="evidence" value="ECO:0007669"/>
    <property type="project" value="TreeGrafter"/>
</dbReference>